<accession>A0A382GJR5</accession>
<proteinExistence type="predicted"/>
<reference evidence="1" key="1">
    <citation type="submission" date="2018-05" db="EMBL/GenBank/DDBJ databases">
        <authorList>
            <person name="Lanie J.A."/>
            <person name="Ng W.-L."/>
            <person name="Kazmierczak K.M."/>
            <person name="Andrzejewski T.M."/>
            <person name="Davidsen T.M."/>
            <person name="Wayne K.J."/>
            <person name="Tettelin H."/>
            <person name="Glass J.I."/>
            <person name="Rusch D."/>
            <person name="Podicherti R."/>
            <person name="Tsui H.-C.T."/>
            <person name="Winkler M.E."/>
        </authorList>
    </citation>
    <scope>NUCLEOTIDE SEQUENCE</scope>
</reference>
<protein>
    <submittedName>
        <fullName evidence="1">Uncharacterized protein</fullName>
    </submittedName>
</protein>
<gene>
    <name evidence="1" type="ORF">METZ01_LOCUS227996</name>
</gene>
<organism evidence="1">
    <name type="scientific">marine metagenome</name>
    <dbReference type="NCBI Taxonomy" id="408172"/>
    <lineage>
        <taxon>unclassified sequences</taxon>
        <taxon>metagenomes</taxon>
        <taxon>ecological metagenomes</taxon>
    </lineage>
</organism>
<evidence type="ECO:0000313" key="1">
    <source>
        <dbReference type="EMBL" id="SVB75142.1"/>
    </source>
</evidence>
<dbReference type="EMBL" id="UINC01055820">
    <property type="protein sequence ID" value="SVB75142.1"/>
    <property type="molecule type" value="Genomic_DNA"/>
</dbReference>
<name>A0A382GJR5_9ZZZZ</name>
<dbReference type="AlphaFoldDB" id="A0A382GJR5"/>
<sequence length="72" mass="8366">MDEIYGNMEVIVSGIMNGWFKRADEVAAYFGFSKEELIAFARDEMDYDLDDYDLEKFDIVGYNDAYRKGEVA</sequence>